<comment type="subcellular location">
    <subcellularLocation>
        <location evidence="1">Membrane</location>
        <topology evidence="1">Multi-pass membrane protein</topology>
    </subcellularLocation>
</comment>
<feature type="transmembrane region" description="Helical" evidence="5">
    <location>
        <begin position="7"/>
        <end position="24"/>
    </location>
</feature>
<dbReference type="Proteomes" id="UP000012317">
    <property type="component" value="Unassembled WGS sequence"/>
</dbReference>
<evidence type="ECO:0000256" key="1">
    <source>
        <dbReference type="ARBA" id="ARBA00004141"/>
    </source>
</evidence>
<keyword evidence="3 5" id="KW-1133">Transmembrane helix</keyword>
<feature type="transmembrane region" description="Helical" evidence="5">
    <location>
        <begin position="326"/>
        <end position="344"/>
    </location>
</feature>
<accession>N1WSS5</accession>
<dbReference type="STRING" id="1189619.pgond44_13417"/>
<evidence type="ECO:0000256" key="3">
    <source>
        <dbReference type="ARBA" id="ARBA00022989"/>
    </source>
</evidence>
<feature type="transmembrane region" description="Helical" evidence="5">
    <location>
        <begin position="60"/>
        <end position="77"/>
    </location>
</feature>
<sequence>MNIKKLISKLANLLLILFVLFTVLPIKLNYSSLAIILLILLGIVNLFLKNGKSPHSKDFFIFIISIPLVVYIFGVLNTSNTNYALGFLGKNLSFIAFPIIFFSLGRYVNKSLILKLYLLGLFFTNLYLLYLFFYYFNFGLRFYKIVTLDIYHSTYLGMYNLLAYWICITLFMKKLNKLYFILAAFFLISAIVTSARIIFLIAIVSLLVTLFYFIRSKWKRIGAMLLIGVFCIIALLSIPSYTQKFNQFLELDKISFDKSNYRSLSSRFGKLEASIAVLKDNLWFGTGTGDAKDVLVEEYKKMNFTMGYKNKYNPHNQYLDNLTRNGIIGGLLCLLIIYGLPFYIGIKQNNLLFLAFVVIVSIVSLTESILDTHKGITFYTFFASLLLYFQLKKINHRIK</sequence>
<organism evidence="7 8">
    <name type="scientific">Psychroflexus gondwanensis ACAM 44</name>
    <dbReference type="NCBI Taxonomy" id="1189619"/>
    <lineage>
        <taxon>Bacteria</taxon>
        <taxon>Pseudomonadati</taxon>
        <taxon>Bacteroidota</taxon>
        <taxon>Flavobacteriia</taxon>
        <taxon>Flavobacteriales</taxon>
        <taxon>Flavobacteriaceae</taxon>
        <taxon>Psychroflexus</taxon>
    </lineage>
</organism>
<dbReference type="Pfam" id="PF04932">
    <property type="entry name" value="Wzy_C"/>
    <property type="match status" value="1"/>
</dbReference>
<keyword evidence="8" id="KW-1185">Reference proteome</keyword>
<dbReference type="GO" id="GO:0016020">
    <property type="term" value="C:membrane"/>
    <property type="evidence" value="ECO:0007669"/>
    <property type="project" value="UniProtKB-SubCell"/>
</dbReference>
<feature type="transmembrane region" description="Helical" evidence="5">
    <location>
        <begin position="83"/>
        <end position="104"/>
    </location>
</feature>
<feature type="transmembrane region" description="Helical" evidence="5">
    <location>
        <begin position="150"/>
        <end position="168"/>
    </location>
</feature>
<dbReference type="eggNOG" id="COG3307">
    <property type="taxonomic scope" value="Bacteria"/>
</dbReference>
<name>N1WSS5_9FLAO</name>
<feature type="transmembrane region" description="Helical" evidence="5">
    <location>
        <begin position="221"/>
        <end position="241"/>
    </location>
</feature>
<dbReference type="PANTHER" id="PTHR37422">
    <property type="entry name" value="TEICHURONIC ACID BIOSYNTHESIS PROTEIN TUAE"/>
    <property type="match status" value="1"/>
</dbReference>
<keyword evidence="4 5" id="KW-0472">Membrane</keyword>
<feature type="transmembrane region" description="Helical" evidence="5">
    <location>
        <begin position="376"/>
        <end position="391"/>
    </location>
</feature>
<evidence type="ECO:0000313" key="8">
    <source>
        <dbReference type="Proteomes" id="UP000012317"/>
    </source>
</evidence>
<dbReference type="InterPro" id="IPR007016">
    <property type="entry name" value="O-antigen_ligase-rel_domated"/>
</dbReference>
<evidence type="ECO:0000256" key="2">
    <source>
        <dbReference type="ARBA" id="ARBA00022692"/>
    </source>
</evidence>
<feature type="domain" description="O-antigen ligase-related" evidence="6">
    <location>
        <begin position="182"/>
        <end position="332"/>
    </location>
</feature>
<proteinExistence type="predicted"/>
<evidence type="ECO:0000313" key="7">
    <source>
        <dbReference type="EMBL" id="EMY80189.1"/>
    </source>
</evidence>
<evidence type="ECO:0000256" key="5">
    <source>
        <dbReference type="SAM" id="Phobius"/>
    </source>
</evidence>
<dbReference type="AlphaFoldDB" id="N1WSS5"/>
<comment type="caution">
    <text evidence="7">The sequence shown here is derived from an EMBL/GenBank/DDBJ whole genome shotgun (WGS) entry which is preliminary data.</text>
</comment>
<reference evidence="7 8" key="1">
    <citation type="journal article" date="2014" name="Genome Biol. Evol.">
        <title>Extensive gene acquisition in the extremely psychrophilic bacterial species Psychroflexus torquis and the link to sea-ice ecosystem specialism.</title>
        <authorList>
            <person name="Feng S."/>
            <person name="Powell S.M."/>
            <person name="Wilson R."/>
            <person name="Bowman J.P."/>
        </authorList>
    </citation>
    <scope>NUCLEOTIDE SEQUENCE [LARGE SCALE GENOMIC DNA]</scope>
    <source>
        <strain evidence="7 8">ACAM 44</strain>
    </source>
</reference>
<dbReference type="InterPro" id="IPR051533">
    <property type="entry name" value="WaaL-like"/>
</dbReference>
<dbReference type="RefSeq" id="WP_003443701.1">
    <property type="nucleotide sequence ID" value="NZ_APLF01000018.1"/>
</dbReference>
<dbReference type="EMBL" id="APLF01000018">
    <property type="protein sequence ID" value="EMY80189.1"/>
    <property type="molecule type" value="Genomic_DNA"/>
</dbReference>
<feature type="transmembrane region" description="Helical" evidence="5">
    <location>
        <begin position="197"/>
        <end position="214"/>
    </location>
</feature>
<feature type="transmembrane region" description="Helical" evidence="5">
    <location>
        <begin position="116"/>
        <end position="138"/>
    </location>
</feature>
<evidence type="ECO:0000256" key="4">
    <source>
        <dbReference type="ARBA" id="ARBA00023136"/>
    </source>
</evidence>
<feature type="transmembrane region" description="Helical" evidence="5">
    <location>
        <begin position="351"/>
        <end position="370"/>
    </location>
</feature>
<gene>
    <name evidence="7" type="ORF">pgond44_13417</name>
</gene>
<keyword evidence="2 5" id="KW-0812">Transmembrane</keyword>
<evidence type="ECO:0000259" key="6">
    <source>
        <dbReference type="Pfam" id="PF04932"/>
    </source>
</evidence>
<dbReference type="PANTHER" id="PTHR37422:SF17">
    <property type="entry name" value="O-ANTIGEN LIGASE"/>
    <property type="match status" value="1"/>
</dbReference>
<protein>
    <submittedName>
        <fullName evidence="7">O-antigen polymerase</fullName>
    </submittedName>
</protein>